<accession>A0A9W6GH94</accession>
<sequence>MHYNLKEILVCVAGATPQIITETIYALAIKDHPVYINKLFVITTKKGKEIIIDTLLNKGILISLISEYNLPVIEFSENSIITLKTGEKEIDDIRDTNESEAAADIITNFIAELAKDATTRLHCSIAGGRKTMSFYLGTALQLFGRPHDRLYHVLVSPEFEANREFFYPPKKPRCIKCRLEDGSFKMISTAEAKIELAELPFLRLRDKIELKEATFKELMKMSQNEIDIAIIQPEIKVKLKEREIKIVSDVLLLPPVMLTIYSFFLKRKIECDNAKACLSCNDCYLSLNKLTEEPFIDELASLYGFIYDKDPVKSSEFKENYTQKYATENLRSYISKINRKISQIVSDDSSYHYCLIKSIRKYGSTLYGVPIDKRKIKII</sequence>
<dbReference type="Pfam" id="PF09623">
    <property type="entry name" value="Cas_NE0113"/>
    <property type="match status" value="1"/>
</dbReference>
<feature type="domain" description="CRISPR system ring nuclease SSO2081-like" evidence="1">
    <location>
        <begin position="16"/>
        <end position="210"/>
    </location>
</feature>
<gene>
    <name evidence="2" type="ORF">TISLANDTSLP1_16910</name>
</gene>
<protein>
    <submittedName>
        <fullName evidence="2">CRISPR-associated protein</fullName>
    </submittedName>
</protein>
<dbReference type="InterPro" id="IPR013413">
    <property type="entry name" value="CRISPR-assoc_prot_NE0113"/>
</dbReference>
<dbReference type="AlphaFoldDB" id="A0A9W6GH94"/>
<dbReference type="Proteomes" id="UP001144297">
    <property type="component" value="Unassembled WGS sequence"/>
</dbReference>
<evidence type="ECO:0000313" key="3">
    <source>
        <dbReference type="Proteomes" id="UP001144297"/>
    </source>
</evidence>
<comment type="caution">
    <text evidence="2">The sequence shown here is derived from an EMBL/GenBank/DDBJ whole genome shotgun (WGS) entry which is preliminary data.</text>
</comment>
<organism evidence="2 3">
    <name type="scientific">Thermodesulfovibrio yellowstonii</name>
    <dbReference type="NCBI Taxonomy" id="28262"/>
    <lineage>
        <taxon>Bacteria</taxon>
        <taxon>Pseudomonadati</taxon>
        <taxon>Nitrospirota</taxon>
        <taxon>Thermodesulfovibrionia</taxon>
        <taxon>Thermodesulfovibrionales</taxon>
        <taxon>Thermodesulfovibrionaceae</taxon>
        <taxon>Thermodesulfovibrio</taxon>
    </lineage>
</organism>
<keyword evidence="3" id="KW-1185">Reference proteome</keyword>
<name>A0A9W6GH94_9BACT</name>
<dbReference type="EMBL" id="BSDX01000001">
    <property type="protein sequence ID" value="GLI53998.1"/>
    <property type="molecule type" value="Genomic_DNA"/>
</dbReference>
<reference evidence="2" key="1">
    <citation type="submission" date="2022-12" db="EMBL/GenBank/DDBJ databases">
        <title>Reference genome sequencing for broad-spectrum identification of bacterial and archaeal isolates by mass spectrometry.</title>
        <authorList>
            <person name="Sekiguchi Y."/>
            <person name="Tourlousse D.M."/>
        </authorList>
    </citation>
    <scope>NUCLEOTIDE SEQUENCE</scope>
    <source>
        <strain evidence="2">TSL-P1</strain>
    </source>
</reference>
<evidence type="ECO:0000259" key="1">
    <source>
        <dbReference type="Pfam" id="PF09623"/>
    </source>
</evidence>
<proteinExistence type="predicted"/>
<dbReference type="InterPro" id="IPR019092">
    <property type="entry name" value="SSO2081-like_dom"/>
</dbReference>
<dbReference type="NCBIfam" id="TIGR02584">
    <property type="entry name" value="cas_NE0113"/>
    <property type="match status" value="1"/>
</dbReference>
<evidence type="ECO:0000313" key="2">
    <source>
        <dbReference type="EMBL" id="GLI53998.1"/>
    </source>
</evidence>